<sequence>MLLVQVYRQHLLLLFMLIALLGLVLQTKAGQTFTDGLSIIDAPSSGSPGHAGSTLSIAIDISGDGQLSSDASNPNSTASTHYSLLEIYLVSSDTGLNITVSNGTGLLTQESGSTVKHLSWMVPTCVTAGNYNLTFYETASINGQSQFTITPISIPVENADPSGTSCSQTANVTVNNLQTQPQPQNPLAQPLFPGGTLSSSGSGFVTITITGPLPYPMPSTVTITPSETPTTVVVVSMTTETVTTTGPSGFITKTLTETAWSTAVAVTANANDSGFLPVNAGSGTGVKVDLIIALFIVTSWMFLT</sequence>
<accession>A0A9W8PAD7</accession>
<reference evidence="2" key="2">
    <citation type="submission" date="2022-08" db="EMBL/GenBank/DDBJ databases">
        <authorList>
            <consortium name="DOE Joint Genome Institute"/>
            <person name="Min B."/>
            <person name="Sierra-Patev S."/>
            <person name="Naranjo-Ortiz M."/>
            <person name="Looney B."/>
            <person name="Konkel Z."/>
            <person name="Slot J.C."/>
            <person name="Sakamoto Y."/>
            <person name="Steenwyk J.L."/>
            <person name="Rokas A."/>
            <person name="Carro J."/>
            <person name="Camarero S."/>
            <person name="Ferreira P."/>
            <person name="Molpeceres G."/>
            <person name="Ruiz-duenas F.J."/>
            <person name="Serrano A."/>
            <person name="Henrissat B."/>
            <person name="Drula E."/>
            <person name="Hughes K.W."/>
            <person name="Mata J.L."/>
            <person name="Ishikawa N.K."/>
            <person name="Vargas-Isla R."/>
            <person name="Ushijima S."/>
            <person name="Smith C.A."/>
            <person name="Ahrendt S."/>
            <person name="Andreopoulos W."/>
            <person name="He G."/>
            <person name="LaButti K."/>
            <person name="Lipzen A."/>
            <person name="Ng V."/>
            <person name="Riley R."/>
            <person name="Sandor L."/>
            <person name="Barry K."/>
            <person name="Martinez A.T."/>
            <person name="Xiao Y."/>
            <person name="Gibbons J.G."/>
            <person name="Terashima K."/>
            <person name="Hibbett D.S."/>
            <person name="Grigoriev I.V."/>
        </authorList>
    </citation>
    <scope>NUCLEOTIDE SEQUENCE</scope>
    <source>
        <strain evidence="2">TFB7810</strain>
    </source>
</reference>
<evidence type="ECO:0000256" key="1">
    <source>
        <dbReference type="SAM" id="SignalP"/>
    </source>
</evidence>
<accession>A0AA38QAA2</accession>
<proteinExistence type="predicted"/>
<keyword evidence="1" id="KW-0732">Signal</keyword>
<dbReference type="Proteomes" id="UP001163850">
    <property type="component" value="Unassembled WGS sequence"/>
</dbReference>
<name>A0A9W8PAD7_9AGAR</name>
<reference evidence="2 4" key="3">
    <citation type="journal article" date="2023" name="Proc. Natl. Acad. Sci. U.S.A.">
        <title>A global phylogenomic analysis of the shiitake genus Lentinula.</title>
        <authorList>
            <person name="Sierra-Patev S."/>
            <person name="Min B."/>
            <person name="Naranjo-Ortiz M."/>
            <person name="Looney B."/>
            <person name="Konkel Z."/>
            <person name="Slot J.C."/>
            <person name="Sakamoto Y."/>
            <person name="Steenwyk J.L."/>
            <person name="Rokas A."/>
            <person name="Carro J."/>
            <person name="Camarero S."/>
            <person name="Ferreira P."/>
            <person name="Molpeceres G."/>
            <person name="Ruiz-Duenas F.J."/>
            <person name="Serrano A."/>
            <person name="Henrissat B."/>
            <person name="Drula E."/>
            <person name="Hughes K.W."/>
            <person name="Mata J.L."/>
            <person name="Ishikawa N.K."/>
            <person name="Vargas-Isla R."/>
            <person name="Ushijima S."/>
            <person name="Smith C.A."/>
            <person name="Donoghue J."/>
            <person name="Ahrendt S."/>
            <person name="Andreopoulos W."/>
            <person name="He G."/>
            <person name="LaButti K."/>
            <person name="Lipzen A."/>
            <person name="Ng V."/>
            <person name="Riley R."/>
            <person name="Sandor L."/>
            <person name="Barry K."/>
            <person name="Martinez A.T."/>
            <person name="Xiao Y."/>
            <person name="Gibbons J.G."/>
            <person name="Terashima K."/>
            <person name="Grigoriev I.V."/>
            <person name="Hibbett D."/>
        </authorList>
    </citation>
    <scope>NUCLEOTIDE SEQUENCE [LARGE SCALE GENOMIC DNA]</scope>
    <source>
        <strain evidence="2 4">TFB7810</strain>
    </source>
</reference>
<evidence type="ECO:0000313" key="2">
    <source>
        <dbReference type="EMBL" id="KAJ3750207.1"/>
    </source>
</evidence>
<feature type="chain" id="PRO_5044703693" evidence="1">
    <location>
        <begin position="30"/>
        <end position="304"/>
    </location>
</feature>
<dbReference type="Proteomes" id="UP001142393">
    <property type="component" value="Unassembled WGS sequence"/>
</dbReference>
<reference evidence="3" key="1">
    <citation type="submission" date="2022-08" db="EMBL/GenBank/DDBJ databases">
        <authorList>
            <consortium name="DOE Joint Genome Institute"/>
            <person name="Min B."/>
            <person name="Riley R."/>
            <person name="Sierra-Patev S."/>
            <person name="Naranjo-Ortiz M."/>
            <person name="Looney B."/>
            <person name="Konkel Z."/>
            <person name="Slot J.C."/>
            <person name="Sakamoto Y."/>
            <person name="Steenwyk J.L."/>
            <person name="Rokas A."/>
            <person name="Carro J."/>
            <person name="Camarero S."/>
            <person name="Ferreira P."/>
            <person name="Molpeceres G."/>
            <person name="Ruiz-Duenas F.J."/>
            <person name="Serrano A."/>
            <person name="Henrissat B."/>
            <person name="Drula E."/>
            <person name="Hughes K.W."/>
            <person name="Mata J.L."/>
            <person name="Ishikawa N.K."/>
            <person name="Vargas-Isla R."/>
            <person name="Ushijima S."/>
            <person name="Smith C.A."/>
            <person name="Ahrendt S."/>
            <person name="Andreopoulos W."/>
            <person name="He G."/>
            <person name="Labutti K."/>
            <person name="Lipzen A."/>
            <person name="Ng V."/>
            <person name="Sandor L."/>
            <person name="Barry K."/>
            <person name="Martinez A.T."/>
            <person name="Xiao Y."/>
            <person name="Gibbons J.G."/>
            <person name="Terashima K."/>
            <person name="Hibbett D.S."/>
            <person name="Grigoriev I.V."/>
        </authorList>
    </citation>
    <scope>NUCLEOTIDE SEQUENCE</scope>
    <source>
        <strain evidence="3">TFB7829</strain>
    </source>
</reference>
<protein>
    <submittedName>
        <fullName evidence="2">Uncharacterized protein</fullName>
    </submittedName>
</protein>
<organism evidence="2 4">
    <name type="scientific">Lentinula detonsa</name>
    <dbReference type="NCBI Taxonomy" id="2804962"/>
    <lineage>
        <taxon>Eukaryota</taxon>
        <taxon>Fungi</taxon>
        <taxon>Dikarya</taxon>
        <taxon>Basidiomycota</taxon>
        <taxon>Agaricomycotina</taxon>
        <taxon>Agaricomycetes</taxon>
        <taxon>Agaricomycetidae</taxon>
        <taxon>Agaricales</taxon>
        <taxon>Marasmiineae</taxon>
        <taxon>Omphalotaceae</taxon>
        <taxon>Lentinula</taxon>
    </lineage>
</organism>
<evidence type="ECO:0000313" key="4">
    <source>
        <dbReference type="Proteomes" id="UP001142393"/>
    </source>
</evidence>
<keyword evidence="4" id="KW-1185">Reference proteome</keyword>
<gene>
    <name evidence="2" type="ORF">DFH05DRAFT_1466452</name>
    <name evidence="3" type="ORF">F5890DRAFT_26254</name>
</gene>
<feature type="signal peptide" evidence="1">
    <location>
        <begin position="1"/>
        <end position="29"/>
    </location>
</feature>
<dbReference type="EMBL" id="JANVFU010000001">
    <property type="protein sequence ID" value="KAJ3750207.1"/>
    <property type="molecule type" value="Genomic_DNA"/>
</dbReference>
<dbReference type="EMBL" id="MU801890">
    <property type="protein sequence ID" value="KAJ3990573.1"/>
    <property type="molecule type" value="Genomic_DNA"/>
</dbReference>
<evidence type="ECO:0000313" key="3">
    <source>
        <dbReference type="EMBL" id="KAJ3990573.1"/>
    </source>
</evidence>
<dbReference type="AlphaFoldDB" id="A0A9W8PAD7"/>
<comment type="caution">
    <text evidence="2">The sequence shown here is derived from an EMBL/GenBank/DDBJ whole genome shotgun (WGS) entry which is preliminary data.</text>
</comment>